<evidence type="ECO:0000313" key="9">
    <source>
        <dbReference type="Proteomes" id="UP001596422"/>
    </source>
</evidence>
<keyword evidence="3" id="KW-1003">Cell membrane</keyword>
<dbReference type="EMBL" id="JBHSWE010000001">
    <property type="protein sequence ID" value="MFC6668723.1"/>
    <property type="molecule type" value="Genomic_DNA"/>
</dbReference>
<dbReference type="PANTHER" id="PTHR30043:SF1">
    <property type="entry name" value="ABC TRANSPORT SYSTEM PERMEASE PROTEIN P69"/>
    <property type="match status" value="1"/>
</dbReference>
<keyword evidence="6 7" id="KW-0472">Membrane</keyword>
<sequence length="251" mass="27914">MAIWLLPQTIGFSNGGYLWQFVSQDIWPAALRQGDWSATLDWYGALFSGQIWPGLVQTLLLTQIALVLTGILILAAYPFATRALAGPRGRWPGRFLLLVLRSTPEMVLAYVLLLLFGPSGLPAVLALALHNGGLIAFLVANASDAEHNGPQARPDDPTGLKRYAYIETPRRFPAMLALLFYRWEVILRESAIMGILGIATLGFYIDSAFEEIRYDRAFLLILVTAVLNMLVDSLSRRLRRLARSESGRQLQ</sequence>
<dbReference type="InterPro" id="IPR035906">
    <property type="entry name" value="MetI-like_sf"/>
</dbReference>
<evidence type="ECO:0000256" key="6">
    <source>
        <dbReference type="ARBA" id="ARBA00023136"/>
    </source>
</evidence>
<organism evidence="8 9">
    <name type="scientific">Marinobacterium aestuariivivens</name>
    <dbReference type="NCBI Taxonomy" id="1698799"/>
    <lineage>
        <taxon>Bacteria</taxon>
        <taxon>Pseudomonadati</taxon>
        <taxon>Pseudomonadota</taxon>
        <taxon>Gammaproteobacteria</taxon>
        <taxon>Oceanospirillales</taxon>
        <taxon>Oceanospirillaceae</taxon>
        <taxon>Marinobacterium</taxon>
    </lineage>
</organism>
<feature type="transmembrane region" description="Helical" evidence="7">
    <location>
        <begin position="185"/>
        <end position="205"/>
    </location>
</feature>
<comment type="subcellular location">
    <subcellularLocation>
        <location evidence="1">Cell membrane</location>
        <topology evidence="1">Multi-pass membrane protein</topology>
    </subcellularLocation>
</comment>
<comment type="caution">
    <text evidence="8">The sequence shown here is derived from an EMBL/GenBank/DDBJ whole genome shotgun (WGS) entry which is preliminary data.</text>
</comment>
<gene>
    <name evidence="8" type="ORF">ACFQDL_00290</name>
</gene>
<dbReference type="Proteomes" id="UP001596422">
    <property type="component" value="Unassembled WGS sequence"/>
</dbReference>
<dbReference type="SUPFAM" id="SSF161098">
    <property type="entry name" value="MetI-like"/>
    <property type="match status" value="1"/>
</dbReference>
<evidence type="ECO:0000256" key="5">
    <source>
        <dbReference type="ARBA" id="ARBA00022989"/>
    </source>
</evidence>
<dbReference type="RefSeq" id="WP_379907261.1">
    <property type="nucleotide sequence ID" value="NZ_JBHSWE010000001.1"/>
</dbReference>
<accession>A0ABW1ZTX1</accession>
<evidence type="ECO:0000313" key="8">
    <source>
        <dbReference type="EMBL" id="MFC6668723.1"/>
    </source>
</evidence>
<keyword evidence="4 7" id="KW-0812">Transmembrane</keyword>
<keyword evidence="5 7" id="KW-1133">Transmembrane helix</keyword>
<evidence type="ECO:0000256" key="1">
    <source>
        <dbReference type="ARBA" id="ARBA00004651"/>
    </source>
</evidence>
<evidence type="ECO:0000256" key="4">
    <source>
        <dbReference type="ARBA" id="ARBA00022692"/>
    </source>
</evidence>
<dbReference type="PANTHER" id="PTHR30043">
    <property type="entry name" value="PHOSPHONATES TRANSPORT SYSTEM PERMEASE PROTEIN"/>
    <property type="match status" value="1"/>
</dbReference>
<feature type="transmembrane region" description="Helical" evidence="7">
    <location>
        <begin position="217"/>
        <end position="234"/>
    </location>
</feature>
<evidence type="ECO:0000256" key="3">
    <source>
        <dbReference type="ARBA" id="ARBA00022475"/>
    </source>
</evidence>
<name>A0ABW1ZTX1_9GAMM</name>
<reference evidence="9" key="1">
    <citation type="journal article" date="2019" name="Int. J. Syst. Evol. Microbiol.">
        <title>The Global Catalogue of Microorganisms (GCM) 10K type strain sequencing project: providing services to taxonomists for standard genome sequencing and annotation.</title>
        <authorList>
            <consortium name="The Broad Institute Genomics Platform"/>
            <consortium name="The Broad Institute Genome Sequencing Center for Infectious Disease"/>
            <person name="Wu L."/>
            <person name="Ma J."/>
        </authorList>
    </citation>
    <scope>NUCLEOTIDE SEQUENCE [LARGE SCALE GENOMIC DNA]</scope>
    <source>
        <strain evidence="9">NBRC 111756</strain>
    </source>
</reference>
<keyword evidence="2" id="KW-0813">Transport</keyword>
<proteinExistence type="predicted"/>
<protein>
    <submittedName>
        <fullName evidence="8">PhnE/PtxC family ABC transporter permease</fullName>
    </submittedName>
</protein>
<evidence type="ECO:0000256" key="2">
    <source>
        <dbReference type="ARBA" id="ARBA00022448"/>
    </source>
</evidence>
<dbReference type="Gene3D" id="1.10.3720.10">
    <property type="entry name" value="MetI-like"/>
    <property type="match status" value="1"/>
</dbReference>
<evidence type="ECO:0000256" key="7">
    <source>
        <dbReference type="SAM" id="Phobius"/>
    </source>
</evidence>
<keyword evidence="9" id="KW-1185">Reference proteome</keyword>